<dbReference type="GO" id="GO:0030497">
    <property type="term" value="P:fatty acid elongation"/>
    <property type="evidence" value="ECO:0007669"/>
    <property type="project" value="TreeGrafter"/>
</dbReference>
<keyword evidence="8 14" id="KW-1133">Transmembrane helix</keyword>
<dbReference type="Pfam" id="PF04387">
    <property type="entry name" value="PTPLA"/>
    <property type="match status" value="1"/>
</dbReference>
<organism evidence="15">
    <name type="scientific">Menopon gallinae</name>
    <name type="common">poultry shaft louse</name>
    <dbReference type="NCBI Taxonomy" id="328185"/>
    <lineage>
        <taxon>Eukaryota</taxon>
        <taxon>Metazoa</taxon>
        <taxon>Ecdysozoa</taxon>
        <taxon>Arthropoda</taxon>
        <taxon>Hexapoda</taxon>
        <taxon>Insecta</taxon>
        <taxon>Pterygota</taxon>
        <taxon>Neoptera</taxon>
        <taxon>Paraneoptera</taxon>
        <taxon>Psocodea</taxon>
        <taxon>Troctomorpha</taxon>
        <taxon>Phthiraptera</taxon>
        <taxon>Amblycera</taxon>
        <taxon>Menoponidae</taxon>
        <taxon>Menopon</taxon>
    </lineage>
</organism>
<evidence type="ECO:0000256" key="6">
    <source>
        <dbReference type="ARBA" id="ARBA00022692"/>
    </source>
</evidence>
<feature type="transmembrane region" description="Helical" evidence="14">
    <location>
        <begin position="117"/>
        <end position="138"/>
    </location>
</feature>
<name>A0AAW2IHY2_9NEOP</name>
<comment type="subcellular location">
    <subcellularLocation>
        <location evidence="14">Endoplasmic reticulum membrane</location>
        <topology evidence="14">Multi-pass membrane protein</topology>
    </subcellularLocation>
    <subcellularLocation>
        <location evidence="1">Membrane</location>
        <topology evidence="1">Multi-pass membrane protein</topology>
    </subcellularLocation>
</comment>
<evidence type="ECO:0000256" key="9">
    <source>
        <dbReference type="ARBA" id="ARBA00023098"/>
    </source>
</evidence>
<dbReference type="PANTHER" id="PTHR11035:SF3">
    <property type="entry name" value="VERY-LONG-CHAIN (3R)-3-HYDROXYACYL-COA DEHYDRATASE"/>
    <property type="match status" value="1"/>
</dbReference>
<keyword evidence="14" id="KW-0256">Endoplasmic reticulum</keyword>
<evidence type="ECO:0000256" key="8">
    <source>
        <dbReference type="ARBA" id="ARBA00022989"/>
    </source>
</evidence>
<dbReference type="GO" id="GO:0102158">
    <property type="term" value="F:very-long-chain (3R)-3-hydroxyacyl-CoA dehydratase activity"/>
    <property type="evidence" value="ECO:0007669"/>
    <property type="project" value="UniProtKB-EC"/>
</dbReference>
<comment type="similarity">
    <text evidence="3 14">Belongs to the very long-chain fatty acids dehydratase HACD family.</text>
</comment>
<dbReference type="EC" id="4.2.1.134" evidence="4 14"/>
<evidence type="ECO:0000313" key="15">
    <source>
        <dbReference type="EMBL" id="KAL0281080.1"/>
    </source>
</evidence>
<evidence type="ECO:0000256" key="12">
    <source>
        <dbReference type="ARBA" id="ARBA00023239"/>
    </source>
</evidence>
<keyword evidence="9 14" id="KW-0443">Lipid metabolism</keyword>
<evidence type="ECO:0000256" key="3">
    <source>
        <dbReference type="ARBA" id="ARBA00007811"/>
    </source>
</evidence>
<evidence type="ECO:0000256" key="5">
    <source>
        <dbReference type="ARBA" id="ARBA00022516"/>
    </source>
</evidence>
<sequence>MTAKSSNKNPSKSEPSVVSKAYLVAYNFIQVIGWSWLLYLIIQYYLKPKTEGVKDTLWPHVSTVTTIFQNAAALEIIHAATGLVPSSAIVTTLQVLSRLMVVDGVLLATPTGPLSPGLPLCLIAWAITEIIRYLYYALNIINTIPDFLTWCRYTFFIVLYPLGVTGELLCFYWAQAYVKEHKIYTVELPNSMNFTFSYHYFMVMVMLLYIPSKYFHDIVRNIAAFLIFTELPDFTESFAKTGFGKPE</sequence>
<keyword evidence="12 14" id="KW-0456">Lyase</keyword>
<keyword evidence="11 14" id="KW-0275">Fatty acid biosynthesis</keyword>
<evidence type="ECO:0000256" key="2">
    <source>
        <dbReference type="ARBA" id="ARBA00005194"/>
    </source>
</evidence>
<feature type="transmembrane region" description="Helical" evidence="14">
    <location>
        <begin position="194"/>
        <end position="210"/>
    </location>
</feature>
<dbReference type="GO" id="GO:0005789">
    <property type="term" value="C:endoplasmic reticulum membrane"/>
    <property type="evidence" value="ECO:0007669"/>
    <property type="project" value="UniProtKB-SubCell"/>
</dbReference>
<keyword evidence="7 14" id="KW-0276">Fatty acid metabolism</keyword>
<gene>
    <name evidence="15" type="ORF">PYX00_002179</name>
</gene>
<keyword evidence="10 14" id="KW-0472">Membrane</keyword>
<dbReference type="EMBL" id="JARGDH010000001">
    <property type="protein sequence ID" value="KAL0281080.1"/>
    <property type="molecule type" value="Genomic_DNA"/>
</dbReference>
<accession>A0AAW2IHY2</accession>
<comment type="pathway">
    <text evidence="2 14">Lipid metabolism; fatty acid biosynthesis.</text>
</comment>
<evidence type="ECO:0000256" key="10">
    <source>
        <dbReference type="ARBA" id="ARBA00023136"/>
    </source>
</evidence>
<feature type="transmembrane region" description="Helical" evidence="14">
    <location>
        <begin position="150"/>
        <end position="174"/>
    </location>
</feature>
<comment type="catalytic activity">
    <reaction evidence="13 14">
        <text>a very-long-chain (3R)-3-hydroxyacyl-CoA = a very-long-chain (2E)-enoyl-CoA + H2O</text>
        <dbReference type="Rhea" id="RHEA:45812"/>
        <dbReference type="ChEBI" id="CHEBI:15377"/>
        <dbReference type="ChEBI" id="CHEBI:83728"/>
        <dbReference type="ChEBI" id="CHEBI:85440"/>
        <dbReference type="EC" id="4.2.1.134"/>
    </reaction>
</comment>
<dbReference type="InterPro" id="IPR007482">
    <property type="entry name" value="Tyr_Pase-like_PTPLA"/>
</dbReference>
<dbReference type="PANTHER" id="PTHR11035">
    <property type="entry name" value="VERY-LONG-CHAIN (3R)-3-HYDROXYACYL-COA DEHYDRATASE"/>
    <property type="match status" value="1"/>
</dbReference>
<evidence type="ECO:0000256" key="11">
    <source>
        <dbReference type="ARBA" id="ARBA00023160"/>
    </source>
</evidence>
<dbReference type="GO" id="GO:0042761">
    <property type="term" value="P:very long-chain fatty acid biosynthetic process"/>
    <property type="evidence" value="ECO:0007669"/>
    <property type="project" value="TreeGrafter"/>
</dbReference>
<feature type="transmembrane region" description="Helical" evidence="14">
    <location>
        <begin position="21"/>
        <end position="46"/>
    </location>
</feature>
<evidence type="ECO:0000256" key="1">
    <source>
        <dbReference type="ARBA" id="ARBA00004141"/>
    </source>
</evidence>
<evidence type="ECO:0000256" key="14">
    <source>
        <dbReference type="RuleBase" id="RU363109"/>
    </source>
</evidence>
<proteinExistence type="inferred from homology"/>
<comment type="caution">
    <text evidence="15">The sequence shown here is derived from an EMBL/GenBank/DDBJ whole genome shotgun (WGS) entry which is preliminary data.</text>
</comment>
<comment type="function">
    <text evidence="14">Catalyzes the third of the four reactions of the long-chain fatty acids elongation cycle. This endoplasmic reticulum-bound enzymatic process, allows the addition of two carbons to the chain of long- and very long-chain fatty acids/VLCFAs per cycle. This enzyme catalyzes the dehydration of the 3-hydroxyacyl-CoA intermediate into trans-2,3-enoyl-CoA, within each cycle of fatty acid elongation. Thereby, it participates to the production of VLCFAs of different chain lengths that are involved in multiple biological processes as precursors of membrane lipids and lipid mediators.</text>
</comment>
<dbReference type="GO" id="GO:0030148">
    <property type="term" value="P:sphingolipid biosynthetic process"/>
    <property type="evidence" value="ECO:0007669"/>
    <property type="project" value="TreeGrafter"/>
</dbReference>
<protein>
    <recommendedName>
        <fullName evidence="4 14">Very-long-chain (3R)-3-hydroxyacyl-CoA dehydratase</fullName>
        <ecNumber evidence="4 14">4.2.1.134</ecNumber>
    </recommendedName>
</protein>
<dbReference type="AlphaFoldDB" id="A0AAW2IHY2"/>
<evidence type="ECO:0000256" key="7">
    <source>
        <dbReference type="ARBA" id="ARBA00022832"/>
    </source>
</evidence>
<reference evidence="15" key="1">
    <citation type="journal article" date="2024" name="Gigascience">
        <title>Chromosome-level genome of the poultry shaft louse Menopon gallinae provides insight into the host-switching and adaptive evolution of parasitic lice.</title>
        <authorList>
            <person name="Xu Y."/>
            <person name="Ma L."/>
            <person name="Liu S."/>
            <person name="Liang Y."/>
            <person name="Liu Q."/>
            <person name="He Z."/>
            <person name="Tian L."/>
            <person name="Duan Y."/>
            <person name="Cai W."/>
            <person name="Li H."/>
            <person name="Song F."/>
        </authorList>
    </citation>
    <scope>NUCLEOTIDE SEQUENCE</scope>
    <source>
        <strain evidence="15">Cailab_2023a</strain>
    </source>
</reference>
<evidence type="ECO:0000256" key="4">
    <source>
        <dbReference type="ARBA" id="ARBA00013122"/>
    </source>
</evidence>
<comment type="caution">
    <text evidence="14">Lacks conserved residue(s) required for the propagation of feature annotation.</text>
</comment>
<evidence type="ECO:0000256" key="13">
    <source>
        <dbReference type="ARBA" id="ARBA00036671"/>
    </source>
</evidence>
<keyword evidence="5 14" id="KW-0444">Lipid biosynthesis</keyword>
<keyword evidence="6 14" id="KW-0812">Transmembrane</keyword>